<sequence>MAVNSCDEVQGEGVYTISVLPDDGTTNAQIESQIAILSFVEVPNPFKSQMCLDDQLNCPDCIDLQTENADAYSSCTVDIDIEKGNIGTPRTNEETIGSLKTEGVLTNLQRVWQRQISLQVSGKFMQLIIDHGLPLFKFTSRDKSATERVHDTPNNRVRKYKRAASFDSRKIDSRKIVLLFSVLSSMGTLILIYLTLRVRQIGDGSVPV</sequence>
<dbReference type="EMBL" id="JBBPBK010000013">
    <property type="protein sequence ID" value="KAK9272539.1"/>
    <property type="molecule type" value="Genomic_DNA"/>
</dbReference>
<dbReference type="AlphaFoldDB" id="A0AAP0NL98"/>
<name>A0AAP0NL98_LIQFO</name>
<keyword evidence="1" id="KW-1133">Transmembrane helix</keyword>
<evidence type="ECO:0000256" key="1">
    <source>
        <dbReference type="SAM" id="Phobius"/>
    </source>
</evidence>
<dbReference type="PANTHER" id="PTHR34064:SF5">
    <property type="entry name" value="PROTEIN, PUTATIVE-RELATED"/>
    <property type="match status" value="1"/>
</dbReference>
<organism evidence="2 3">
    <name type="scientific">Liquidambar formosana</name>
    <name type="common">Formosan gum</name>
    <dbReference type="NCBI Taxonomy" id="63359"/>
    <lineage>
        <taxon>Eukaryota</taxon>
        <taxon>Viridiplantae</taxon>
        <taxon>Streptophyta</taxon>
        <taxon>Embryophyta</taxon>
        <taxon>Tracheophyta</taxon>
        <taxon>Spermatophyta</taxon>
        <taxon>Magnoliopsida</taxon>
        <taxon>eudicotyledons</taxon>
        <taxon>Gunneridae</taxon>
        <taxon>Pentapetalae</taxon>
        <taxon>Saxifragales</taxon>
        <taxon>Altingiaceae</taxon>
        <taxon>Liquidambar</taxon>
    </lineage>
</organism>
<keyword evidence="1" id="KW-0812">Transmembrane</keyword>
<comment type="caution">
    <text evidence="2">The sequence shown here is derived from an EMBL/GenBank/DDBJ whole genome shotgun (WGS) entry which is preliminary data.</text>
</comment>
<keyword evidence="1" id="KW-0472">Membrane</keyword>
<dbReference type="Proteomes" id="UP001415857">
    <property type="component" value="Unassembled WGS sequence"/>
</dbReference>
<keyword evidence="3" id="KW-1185">Reference proteome</keyword>
<evidence type="ECO:0000313" key="2">
    <source>
        <dbReference type="EMBL" id="KAK9272539.1"/>
    </source>
</evidence>
<dbReference type="PANTHER" id="PTHR34064">
    <property type="entry name" value="OS04G0672300 PROTEIN"/>
    <property type="match status" value="1"/>
</dbReference>
<gene>
    <name evidence="2" type="ORF">L1049_002912</name>
</gene>
<evidence type="ECO:0000313" key="3">
    <source>
        <dbReference type="Proteomes" id="UP001415857"/>
    </source>
</evidence>
<feature type="transmembrane region" description="Helical" evidence="1">
    <location>
        <begin position="176"/>
        <end position="196"/>
    </location>
</feature>
<reference evidence="2 3" key="1">
    <citation type="journal article" date="2024" name="Plant J.">
        <title>Genome sequences and population genomics reveal climatic adaptation and genomic divergence between two closely related sweetgum species.</title>
        <authorList>
            <person name="Xu W.Q."/>
            <person name="Ren C.Q."/>
            <person name="Zhang X.Y."/>
            <person name="Comes H.P."/>
            <person name="Liu X.H."/>
            <person name="Li Y.G."/>
            <person name="Kettle C.J."/>
            <person name="Jalonen R."/>
            <person name="Gaisberger H."/>
            <person name="Ma Y.Z."/>
            <person name="Qiu Y.X."/>
        </authorList>
    </citation>
    <scope>NUCLEOTIDE SEQUENCE [LARGE SCALE GENOMIC DNA]</scope>
    <source>
        <strain evidence="2">Hangzhou</strain>
    </source>
</reference>
<protein>
    <submittedName>
        <fullName evidence="2">Uncharacterized protein</fullName>
    </submittedName>
</protein>
<accession>A0AAP0NL98</accession>
<proteinExistence type="predicted"/>